<proteinExistence type="predicted"/>
<dbReference type="AlphaFoldDB" id="A0A7R9L3Z3"/>
<dbReference type="InterPro" id="IPR050688">
    <property type="entry name" value="Zinc_finger/UBP_domain"/>
</dbReference>
<protein>
    <recommendedName>
        <fullName evidence="6">C2H2-type domain-containing protein</fullName>
    </recommendedName>
</protein>
<keyword evidence="8" id="KW-1185">Reference proteome</keyword>
<feature type="region of interest" description="Disordered" evidence="5">
    <location>
        <begin position="687"/>
        <end position="774"/>
    </location>
</feature>
<keyword evidence="1" id="KW-0479">Metal-binding</keyword>
<gene>
    <name evidence="7" type="ORF">OSB1V03_LOCUS14845</name>
</gene>
<dbReference type="PROSITE" id="PS00028">
    <property type="entry name" value="ZINC_FINGER_C2H2_1"/>
    <property type="match status" value="1"/>
</dbReference>
<organism evidence="7">
    <name type="scientific">Medioppia subpectinata</name>
    <dbReference type="NCBI Taxonomy" id="1979941"/>
    <lineage>
        <taxon>Eukaryota</taxon>
        <taxon>Metazoa</taxon>
        <taxon>Ecdysozoa</taxon>
        <taxon>Arthropoda</taxon>
        <taxon>Chelicerata</taxon>
        <taxon>Arachnida</taxon>
        <taxon>Acari</taxon>
        <taxon>Acariformes</taxon>
        <taxon>Sarcoptiformes</taxon>
        <taxon>Oribatida</taxon>
        <taxon>Brachypylina</taxon>
        <taxon>Oppioidea</taxon>
        <taxon>Oppiidae</taxon>
        <taxon>Medioppia</taxon>
    </lineage>
</organism>
<dbReference type="PANTHER" id="PTHR24403:SF67">
    <property type="entry name" value="FI01116P-RELATED"/>
    <property type="match status" value="1"/>
</dbReference>
<feature type="compositionally biased region" description="Acidic residues" evidence="5">
    <location>
        <begin position="732"/>
        <end position="752"/>
    </location>
</feature>
<dbReference type="SMART" id="SM00355">
    <property type="entry name" value="ZnF_C2H2"/>
    <property type="match status" value="7"/>
</dbReference>
<feature type="region of interest" description="Disordered" evidence="5">
    <location>
        <begin position="271"/>
        <end position="294"/>
    </location>
</feature>
<evidence type="ECO:0000256" key="2">
    <source>
        <dbReference type="ARBA" id="ARBA00022737"/>
    </source>
</evidence>
<dbReference type="Proteomes" id="UP000759131">
    <property type="component" value="Unassembled WGS sequence"/>
</dbReference>
<keyword evidence="3" id="KW-0863">Zinc-finger</keyword>
<dbReference type="EMBL" id="OC869232">
    <property type="protein sequence ID" value="CAD7634449.1"/>
    <property type="molecule type" value="Genomic_DNA"/>
</dbReference>
<feature type="region of interest" description="Disordered" evidence="5">
    <location>
        <begin position="403"/>
        <end position="424"/>
    </location>
</feature>
<dbReference type="GO" id="GO:0005634">
    <property type="term" value="C:nucleus"/>
    <property type="evidence" value="ECO:0007669"/>
    <property type="project" value="TreeGrafter"/>
</dbReference>
<evidence type="ECO:0000256" key="4">
    <source>
        <dbReference type="ARBA" id="ARBA00022833"/>
    </source>
</evidence>
<feature type="domain" description="C2H2-type" evidence="6">
    <location>
        <begin position="850"/>
        <end position="871"/>
    </location>
</feature>
<feature type="non-terminal residue" evidence="7">
    <location>
        <position position="891"/>
    </location>
</feature>
<evidence type="ECO:0000256" key="5">
    <source>
        <dbReference type="SAM" id="MobiDB-lite"/>
    </source>
</evidence>
<dbReference type="PANTHER" id="PTHR24403">
    <property type="entry name" value="ZINC FINGER PROTEIN"/>
    <property type="match status" value="1"/>
</dbReference>
<keyword evidence="2" id="KW-0677">Repeat</keyword>
<evidence type="ECO:0000313" key="8">
    <source>
        <dbReference type="Proteomes" id="UP000759131"/>
    </source>
</evidence>
<name>A0A7R9L3Z3_9ACAR</name>
<dbReference type="EMBL" id="CAJPIZ010014657">
    <property type="protein sequence ID" value="CAG2114879.1"/>
    <property type="molecule type" value="Genomic_DNA"/>
</dbReference>
<evidence type="ECO:0000256" key="1">
    <source>
        <dbReference type="ARBA" id="ARBA00022723"/>
    </source>
</evidence>
<feature type="compositionally biased region" description="Acidic residues" evidence="5">
    <location>
        <begin position="271"/>
        <end position="287"/>
    </location>
</feature>
<feature type="compositionally biased region" description="Basic residues" evidence="5">
    <location>
        <begin position="444"/>
        <end position="455"/>
    </location>
</feature>
<dbReference type="OrthoDB" id="6513105at2759"/>
<feature type="region of interest" description="Disordered" evidence="5">
    <location>
        <begin position="443"/>
        <end position="469"/>
    </location>
</feature>
<sequence>MDHSLQASDQSFDAIATNIVFDKQIPVYGYQSKDQLMKRERQLSKFFKCCPNAATDDHNNGTNECFFATNDAKEFEQHLQRCHQKVCCIYCLLESRLRSGDSGADVELEVDVFETTDCQSLIDHMIQTHGKRVYQCNRCLFRAITCGHIQMHQISRHTHIWSEHNSKLKIDSLEELNEDICKIIVCKDIDTGSIVEPLSWISKLSPDLDTLLDDDKSYCLYCDFNDKQMVNVLIHCHERHPDFAISVYNKELEDIYALNDEISDESDAVAVVSDDDSSDTSDSDVECEANTGPKPATVPFKTQCTTECMPDIPGLSDDFLAPRQLPTKRRLPFGGNRRPPKPYNEYTEYRPPVATPNVSQFASIPDTFDMDFSRPITPITPIPLTSTPVNRVPIQHINHIINKSTNKKSPKKFVDHDSPKPQDPPLLTGYRAHKLQKYGTLHVPNKRKNKHKNKHNSTPNNPSTISTDEITSENVIDIGMIYGDLHSGSDDETSTRTPSFKVIKRVGVQTPKGKSKTPAFTYVPRRDESDDYVNLVNEAPVPKRGLKARFENQHHFQLIIPGVSDQKLKHMYKCVLCPHAAPFHQTNRVNHLRTEHNSDSSFKCGYCHFIGSRDAIKEHSKVSHPSLSVSIHTFIISVEQTSSIGLTNEASIKKLTARKSTALSTGLVSKGGKGALTQKILNTNYVDLGPVGSDRMGRKRSIASAESQPFSRVHNRSTHSSNIKRKKLESNNDMEFEENEDSDDMQLNDESDSMQSDVESDANPQPDPVFSSGDEDIEEVFSPKKQTVARKSTAKPCSQSLNESMIAKPLEESEIPPKFLCVFCDEGFVINDKWEAIEHYKSHLGLGYSCSQCHFKCVAYNSMENHWHSVHKSDDMDFVDNMTEEIRSWII</sequence>
<dbReference type="GO" id="GO:0008270">
    <property type="term" value="F:zinc ion binding"/>
    <property type="evidence" value="ECO:0007669"/>
    <property type="project" value="UniProtKB-KW"/>
</dbReference>
<dbReference type="InterPro" id="IPR013087">
    <property type="entry name" value="Znf_C2H2_type"/>
</dbReference>
<reference evidence="7" key="1">
    <citation type="submission" date="2020-11" db="EMBL/GenBank/DDBJ databases">
        <authorList>
            <person name="Tran Van P."/>
        </authorList>
    </citation>
    <scope>NUCLEOTIDE SEQUENCE</scope>
</reference>
<feature type="region of interest" description="Disordered" evidence="5">
    <location>
        <begin position="327"/>
        <end position="351"/>
    </location>
</feature>
<evidence type="ECO:0000259" key="6">
    <source>
        <dbReference type="PROSITE" id="PS00028"/>
    </source>
</evidence>
<evidence type="ECO:0000313" key="7">
    <source>
        <dbReference type="EMBL" id="CAD7634449.1"/>
    </source>
</evidence>
<keyword evidence="4" id="KW-0862">Zinc</keyword>
<accession>A0A7R9L3Z3</accession>
<evidence type="ECO:0000256" key="3">
    <source>
        <dbReference type="ARBA" id="ARBA00022771"/>
    </source>
</evidence>
<dbReference type="GO" id="GO:0045944">
    <property type="term" value="P:positive regulation of transcription by RNA polymerase II"/>
    <property type="evidence" value="ECO:0007669"/>
    <property type="project" value="TreeGrafter"/>
</dbReference>
<feature type="compositionally biased region" description="Basic residues" evidence="5">
    <location>
        <begin position="713"/>
        <end position="727"/>
    </location>
</feature>